<keyword evidence="2" id="KW-0521">NADP</keyword>
<dbReference type="InterPro" id="IPR051164">
    <property type="entry name" value="NmrA-like_oxidored"/>
</dbReference>
<keyword evidence="5" id="KW-1185">Reference proteome</keyword>
<evidence type="ECO:0000313" key="4">
    <source>
        <dbReference type="EMBL" id="CZR61046.1"/>
    </source>
</evidence>
<dbReference type="STRING" id="576137.A0A1L7X7Q7"/>
<evidence type="ECO:0000313" key="5">
    <source>
        <dbReference type="Proteomes" id="UP000184330"/>
    </source>
</evidence>
<name>A0A1L7X7Q7_9HELO</name>
<evidence type="ECO:0000259" key="3">
    <source>
        <dbReference type="Pfam" id="PF05368"/>
    </source>
</evidence>
<dbReference type="OrthoDB" id="300709at2759"/>
<organism evidence="4 5">
    <name type="scientific">Phialocephala subalpina</name>
    <dbReference type="NCBI Taxonomy" id="576137"/>
    <lineage>
        <taxon>Eukaryota</taxon>
        <taxon>Fungi</taxon>
        <taxon>Dikarya</taxon>
        <taxon>Ascomycota</taxon>
        <taxon>Pezizomycotina</taxon>
        <taxon>Leotiomycetes</taxon>
        <taxon>Helotiales</taxon>
        <taxon>Mollisiaceae</taxon>
        <taxon>Phialocephala</taxon>
        <taxon>Phialocephala fortinii species complex</taxon>
    </lineage>
</organism>
<sequence length="219" mass="24720">MTDRSKFVGNPTARDLVEHFSDLFRVRAVTRDPTKDAARELQKLGAEVVAADFDNEASLVAAFEWANAIFAITNSWDKLIMILKLGKESSSAGLRLRCQIWKFLSSAVCLMGERQRVVESRTFCHIMRKLPSERISKGILLSPRGHRKLLGIEARFEQVSPADHKKRMTDSCLPEHLAVCVTELSENLMFGGKTLSAEKLIIPPGYSIKPWQDYVKKED</sequence>
<evidence type="ECO:0000256" key="2">
    <source>
        <dbReference type="ARBA" id="ARBA00022857"/>
    </source>
</evidence>
<dbReference type="Pfam" id="PF05368">
    <property type="entry name" value="NmrA"/>
    <property type="match status" value="1"/>
</dbReference>
<proteinExistence type="inferred from homology"/>
<dbReference type="EMBL" id="FJOG01000017">
    <property type="protein sequence ID" value="CZR61046.1"/>
    <property type="molecule type" value="Genomic_DNA"/>
</dbReference>
<dbReference type="Proteomes" id="UP000184330">
    <property type="component" value="Unassembled WGS sequence"/>
</dbReference>
<gene>
    <name evidence="4" type="ORF">PAC_10942</name>
</gene>
<evidence type="ECO:0000256" key="1">
    <source>
        <dbReference type="ARBA" id="ARBA00006328"/>
    </source>
</evidence>
<protein>
    <recommendedName>
        <fullName evidence="3">NmrA-like domain-containing protein</fullName>
    </recommendedName>
</protein>
<dbReference type="PANTHER" id="PTHR42748:SF7">
    <property type="entry name" value="NMRA LIKE REDOX SENSOR 1-RELATED"/>
    <property type="match status" value="1"/>
</dbReference>
<dbReference type="Gene3D" id="3.40.50.720">
    <property type="entry name" value="NAD(P)-binding Rossmann-like Domain"/>
    <property type="match status" value="1"/>
</dbReference>
<accession>A0A1L7X7Q7</accession>
<dbReference type="InterPro" id="IPR008030">
    <property type="entry name" value="NmrA-like"/>
</dbReference>
<dbReference type="InterPro" id="IPR036291">
    <property type="entry name" value="NAD(P)-bd_dom_sf"/>
</dbReference>
<dbReference type="PANTHER" id="PTHR42748">
    <property type="entry name" value="NITROGEN METABOLITE REPRESSION PROTEIN NMRA FAMILY MEMBER"/>
    <property type="match status" value="1"/>
</dbReference>
<dbReference type="SUPFAM" id="SSF51735">
    <property type="entry name" value="NAD(P)-binding Rossmann-fold domains"/>
    <property type="match status" value="1"/>
</dbReference>
<dbReference type="AlphaFoldDB" id="A0A1L7X7Q7"/>
<reference evidence="4 5" key="1">
    <citation type="submission" date="2016-03" db="EMBL/GenBank/DDBJ databases">
        <authorList>
            <person name="Ploux O."/>
        </authorList>
    </citation>
    <scope>NUCLEOTIDE SEQUENCE [LARGE SCALE GENOMIC DNA]</scope>
    <source>
        <strain evidence="4 5">UAMH 11012</strain>
    </source>
</reference>
<comment type="similarity">
    <text evidence="1">Belongs to the NmrA-type oxidoreductase family.</text>
</comment>
<feature type="domain" description="NmrA-like" evidence="3">
    <location>
        <begin position="22"/>
        <end position="80"/>
    </location>
</feature>